<dbReference type="CDD" id="cd08422">
    <property type="entry name" value="PBP2_CrgA_like"/>
    <property type="match status" value="1"/>
</dbReference>
<dbReference type="PANTHER" id="PTHR30537">
    <property type="entry name" value="HTH-TYPE TRANSCRIPTIONAL REGULATOR"/>
    <property type="match status" value="1"/>
</dbReference>
<dbReference type="Pfam" id="PF03466">
    <property type="entry name" value="LysR_substrate"/>
    <property type="match status" value="1"/>
</dbReference>
<organism evidence="6 7">
    <name type="scientific">Usitatibacter rugosus</name>
    <dbReference type="NCBI Taxonomy" id="2732067"/>
    <lineage>
        <taxon>Bacteria</taxon>
        <taxon>Pseudomonadati</taxon>
        <taxon>Pseudomonadota</taxon>
        <taxon>Betaproteobacteria</taxon>
        <taxon>Nitrosomonadales</taxon>
        <taxon>Usitatibacteraceae</taxon>
        <taxon>Usitatibacter</taxon>
    </lineage>
</organism>
<dbReference type="PANTHER" id="PTHR30537:SF5">
    <property type="entry name" value="HTH-TYPE TRANSCRIPTIONAL ACTIVATOR TTDR-RELATED"/>
    <property type="match status" value="1"/>
</dbReference>
<keyword evidence="2" id="KW-0805">Transcription regulation</keyword>
<dbReference type="AlphaFoldDB" id="A0A6M4H063"/>
<keyword evidence="3" id="KW-0238">DNA-binding</keyword>
<dbReference type="InterPro" id="IPR036388">
    <property type="entry name" value="WH-like_DNA-bd_sf"/>
</dbReference>
<gene>
    <name evidence="6" type="primary">dmlR_3</name>
    <name evidence="6" type="ORF">DSM104443_03993</name>
</gene>
<evidence type="ECO:0000256" key="4">
    <source>
        <dbReference type="ARBA" id="ARBA00023163"/>
    </source>
</evidence>
<evidence type="ECO:0000256" key="1">
    <source>
        <dbReference type="ARBA" id="ARBA00009437"/>
    </source>
</evidence>
<feature type="domain" description="HTH lysR-type" evidence="5">
    <location>
        <begin position="1"/>
        <end position="58"/>
    </location>
</feature>
<dbReference type="GO" id="GO:0043565">
    <property type="term" value="F:sequence-specific DNA binding"/>
    <property type="evidence" value="ECO:0007669"/>
    <property type="project" value="TreeGrafter"/>
</dbReference>
<dbReference type="InterPro" id="IPR058163">
    <property type="entry name" value="LysR-type_TF_proteobact-type"/>
</dbReference>
<dbReference type="PROSITE" id="PS50931">
    <property type="entry name" value="HTH_LYSR"/>
    <property type="match status" value="1"/>
</dbReference>
<dbReference type="Proteomes" id="UP000501534">
    <property type="component" value="Chromosome"/>
</dbReference>
<dbReference type="RefSeq" id="WP_171095504.1">
    <property type="nucleotide sequence ID" value="NZ_CP053069.1"/>
</dbReference>
<protein>
    <submittedName>
        <fullName evidence="6">HTH-type transcriptional regulator DmlR</fullName>
    </submittedName>
</protein>
<dbReference type="Pfam" id="PF00126">
    <property type="entry name" value="HTH_1"/>
    <property type="match status" value="1"/>
</dbReference>
<dbReference type="KEGG" id="uru:DSM104443_03993"/>
<dbReference type="InterPro" id="IPR000847">
    <property type="entry name" value="LysR_HTH_N"/>
</dbReference>
<evidence type="ECO:0000256" key="3">
    <source>
        <dbReference type="ARBA" id="ARBA00023125"/>
    </source>
</evidence>
<proteinExistence type="inferred from homology"/>
<dbReference type="GO" id="GO:0006351">
    <property type="term" value="P:DNA-templated transcription"/>
    <property type="evidence" value="ECO:0007669"/>
    <property type="project" value="TreeGrafter"/>
</dbReference>
<evidence type="ECO:0000313" key="6">
    <source>
        <dbReference type="EMBL" id="QJR12899.1"/>
    </source>
</evidence>
<dbReference type="Gene3D" id="3.40.190.290">
    <property type="match status" value="1"/>
</dbReference>
<reference evidence="6 7" key="1">
    <citation type="submission" date="2020-04" db="EMBL/GenBank/DDBJ databases">
        <title>Usitatibacter rugosus gen. nov., sp. nov. and Usitatibacter palustris sp. nov., novel members of Usitatibacteraceae fam. nov. within the order Nitrosomonadales isolated from soil.</title>
        <authorList>
            <person name="Huber K.J."/>
            <person name="Neumann-Schaal M."/>
            <person name="Geppert A."/>
            <person name="Luckner M."/>
            <person name="Wanner G."/>
            <person name="Overmann J."/>
        </authorList>
    </citation>
    <scope>NUCLEOTIDE SEQUENCE [LARGE SCALE GENOMIC DNA]</scope>
    <source>
        <strain evidence="6 7">0125_3</strain>
    </source>
</reference>
<comment type="similarity">
    <text evidence="1">Belongs to the LysR transcriptional regulatory family.</text>
</comment>
<dbReference type="SUPFAM" id="SSF53850">
    <property type="entry name" value="Periplasmic binding protein-like II"/>
    <property type="match status" value="1"/>
</dbReference>
<dbReference type="Gene3D" id="1.10.10.10">
    <property type="entry name" value="Winged helix-like DNA-binding domain superfamily/Winged helix DNA-binding domain"/>
    <property type="match status" value="1"/>
</dbReference>
<evidence type="ECO:0000313" key="7">
    <source>
        <dbReference type="Proteomes" id="UP000501534"/>
    </source>
</evidence>
<sequence>MKFDGIAAFLAIADAGSVSGAARALNLSKSVVSERLTELERSLGAHLVQRTTRKLNLTVEGSAFLDRARRIVQEAADARAEIADRRGQLAGPFRISAPVSFGTLHLGRALYPFLLANPGIQLSLELDDRFVDVAADGYDAVIRHGAVADARVIAKRVAMSRRVLVASPAYLRKHGTPRTLEALHDHAGILYANRDSDWRFKAGKTSTVVRPKRFLRVNNGIAMRDAAIAGLGITLLPTYICRPELDAKKLQVLKIGAEADSAEVHVAYATTRGASAKVRALIECLRAAFGDPPYWERGM</sequence>
<dbReference type="InterPro" id="IPR036390">
    <property type="entry name" value="WH_DNA-bd_sf"/>
</dbReference>
<keyword evidence="7" id="KW-1185">Reference proteome</keyword>
<evidence type="ECO:0000256" key="2">
    <source>
        <dbReference type="ARBA" id="ARBA00023015"/>
    </source>
</evidence>
<accession>A0A6M4H063</accession>
<keyword evidence="4" id="KW-0804">Transcription</keyword>
<name>A0A6M4H063_9PROT</name>
<dbReference type="FunFam" id="1.10.10.10:FF:000001">
    <property type="entry name" value="LysR family transcriptional regulator"/>
    <property type="match status" value="1"/>
</dbReference>
<dbReference type="GO" id="GO:0003700">
    <property type="term" value="F:DNA-binding transcription factor activity"/>
    <property type="evidence" value="ECO:0007669"/>
    <property type="project" value="InterPro"/>
</dbReference>
<evidence type="ECO:0000259" key="5">
    <source>
        <dbReference type="PROSITE" id="PS50931"/>
    </source>
</evidence>
<dbReference type="EMBL" id="CP053069">
    <property type="protein sequence ID" value="QJR12899.1"/>
    <property type="molecule type" value="Genomic_DNA"/>
</dbReference>
<dbReference type="SUPFAM" id="SSF46785">
    <property type="entry name" value="Winged helix' DNA-binding domain"/>
    <property type="match status" value="1"/>
</dbReference>
<dbReference type="InterPro" id="IPR005119">
    <property type="entry name" value="LysR_subst-bd"/>
</dbReference>